<organism evidence="1 2">
    <name type="scientific">Alkalicoccus daliensis</name>
    <dbReference type="NCBI Taxonomy" id="745820"/>
    <lineage>
        <taxon>Bacteria</taxon>
        <taxon>Bacillati</taxon>
        <taxon>Bacillota</taxon>
        <taxon>Bacilli</taxon>
        <taxon>Bacillales</taxon>
        <taxon>Bacillaceae</taxon>
        <taxon>Alkalicoccus</taxon>
    </lineage>
</organism>
<protein>
    <recommendedName>
        <fullName evidence="3">DUF664 domain-containing protein</fullName>
    </recommendedName>
</protein>
<evidence type="ECO:0008006" key="3">
    <source>
        <dbReference type="Google" id="ProtNLM"/>
    </source>
</evidence>
<keyword evidence="2" id="KW-1185">Reference proteome</keyword>
<dbReference type="Gene3D" id="1.20.120.450">
    <property type="entry name" value="dinb family like domain"/>
    <property type="match status" value="1"/>
</dbReference>
<dbReference type="EMBL" id="FNIL01000009">
    <property type="protein sequence ID" value="SDO21846.1"/>
    <property type="molecule type" value="Genomic_DNA"/>
</dbReference>
<dbReference type="SUPFAM" id="SSF109854">
    <property type="entry name" value="DinB/YfiT-like putative metalloenzymes"/>
    <property type="match status" value="1"/>
</dbReference>
<dbReference type="OrthoDB" id="117483at2"/>
<dbReference type="AlphaFoldDB" id="A0A1H0HRQ3"/>
<accession>A0A1H0HRQ3</accession>
<evidence type="ECO:0000313" key="2">
    <source>
        <dbReference type="Proteomes" id="UP000198778"/>
    </source>
</evidence>
<dbReference type="RefSeq" id="WP_090843383.1">
    <property type="nucleotide sequence ID" value="NZ_FNIL01000009.1"/>
</dbReference>
<proteinExistence type="predicted"/>
<sequence>MEFSIKQKKGFPEKIGELAAMMEITRDLTLFEVAEFTEAELDMIDDKGSNSIGALLMHIAAIEFVHQVITFENRDLNEEEQKKWGAALELGERGRKAYYGQPLDYYTDILAEVRKNTLQQMKKQQDSWLYEEGEWDNGIKHNNYYLWFHVIEDEISHRGQIRMMRRLFDHA</sequence>
<evidence type="ECO:0000313" key="1">
    <source>
        <dbReference type="EMBL" id="SDO21846.1"/>
    </source>
</evidence>
<name>A0A1H0HRQ3_9BACI</name>
<dbReference type="Pfam" id="PF04978">
    <property type="entry name" value="MST"/>
    <property type="match status" value="1"/>
</dbReference>
<dbReference type="STRING" id="745820.SAMN04488053_10912"/>
<dbReference type="InterPro" id="IPR007061">
    <property type="entry name" value="MST-like"/>
</dbReference>
<reference evidence="2" key="1">
    <citation type="submission" date="2016-10" db="EMBL/GenBank/DDBJ databases">
        <authorList>
            <person name="Varghese N."/>
            <person name="Submissions S."/>
        </authorList>
    </citation>
    <scope>NUCLEOTIDE SEQUENCE [LARGE SCALE GENOMIC DNA]</scope>
    <source>
        <strain evidence="2">CGMCC 1.10369</strain>
    </source>
</reference>
<gene>
    <name evidence="1" type="ORF">SAMN04488053_10912</name>
</gene>
<dbReference type="InterPro" id="IPR034660">
    <property type="entry name" value="DinB/YfiT-like"/>
</dbReference>
<dbReference type="Proteomes" id="UP000198778">
    <property type="component" value="Unassembled WGS sequence"/>
</dbReference>